<name>A0ABS7K0M1_9BACI</name>
<dbReference type="RefSeq" id="WP_221871098.1">
    <property type="nucleotide sequence ID" value="NZ_JACWFH010000006.1"/>
</dbReference>
<comment type="caution">
    <text evidence="1">The sequence shown here is derived from an EMBL/GenBank/DDBJ whole genome shotgun (WGS) entry which is preliminary data.</text>
</comment>
<proteinExistence type="predicted"/>
<accession>A0ABS7K0M1</accession>
<keyword evidence="2" id="KW-1185">Reference proteome</keyword>
<protein>
    <submittedName>
        <fullName evidence="1">Uncharacterized protein</fullName>
    </submittedName>
</protein>
<dbReference type="Proteomes" id="UP000769780">
    <property type="component" value="Unassembled WGS sequence"/>
</dbReference>
<reference evidence="1 2" key="1">
    <citation type="submission" date="2020-07" db="EMBL/GenBank/DDBJ databases">
        <title>Fungal Genomes of the International Space Station.</title>
        <authorList>
            <person name="Seuylemezian A."/>
            <person name="Singh N.K."/>
            <person name="Wood J."/>
            <person name="Venkateswaran K."/>
        </authorList>
    </citation>
    <scope>NUCLEOTIDE SEQUENCE [LARGE SCALE GENOMIC DNA]</scope>
    <source>
        <strain evidence="1 2">PL-B2</strain>
    </source>
</reference>
<organism evidence="1 2">
    <name type="scientific">Mesobacillus maritimus</name>
    <dbReference type="NCBI Taxonomy" id="1643336"/>
    <lineage>
        <taxon>Bacteria</taxon>
        <taxon>Bacillati</taxon>
        <taxon>Bacillota</taxon>
        <taxon>Bacilli</taxon>
        <taxon>Bacillales</taxon>
        <taxon>Bacillaceae</taxon>
        <taxon>Mesobacillus</taxon>
    </lineage>
</organism>
<evidence type="ECO:0000313" key="2">
    <source>
        <dbReference type="Proteomes" id="UP000769780"/>
    </source>
</evidence>
<evidence type="ECO:0000313" key="1">
    <source>
        <dbReference type="EMBL" id="MBY0095799.1"/>
    </source>
</evidence>
<sequence length="66" mass="7563">MYELAQGEQVKSDEVFKDYPITILIDPSVIGHLDGDVVIDHHNNYGFILKNNFETLTFGMKFTQNT</sequence>
<gene>
    <name evidence="1" type="ORF">H0185_03055</name>
</gene>
<dbReference type="EMBL" id="JACWFH010000006">
    <property type="protein sequence ID" value="MBY0095799.1"/>
    <property type="molecule type" value="Genomic_DNA"/>
</dbReference>